<proteinExistence type="inferred from homology"/>
<comment type="caution">
    <text evidence="5">The sequence shown here is derived from an EMBL/GenBank/DDBJ whole genome shotgun (WGS) entry which is preliminary data.</text>
</comment>
<dbReference type="InterPro" id="IPR016102">
    <property type="entry name" value="Succinyl-CoA_synth-like"/>
</dbReference>
<dbReference type="PROSITE" id="PS50975">
    <property type="entry name" value="ATP_GRASP"/>
    <property type="match status" value="1"/>
</dbReference>
<dbReference type="InterPro" id="IPR032875">
    <property type="entry name" value="Succ_CoA_lig_flav_dom"/>
</dbReference>
<dbReference type="Gene3D" id="3.40.50.720">
    <property type="entry name" value="NAD(P)-binding Rossmann-like Domain"/>
    <property type="match status" value="1"/>
</dbReference>
<dbReference type="Gene3D" id="3.30.1490.20">
    <property type="entry name" value="ATP-grasp fold, A domain"/>
    <property type="match status" value="1"/>
</dbReference>
<protein>
    <submittedName>
        <fullName evidence="5">Acyl-CoA synthetase (NDP forming)</fullName>
    </submittedName>
</protein>
<dbReference type="OrthoDB" id="9807426at2"/>
<dbReference type="Gene3D" id="3.30.470.20">
    <property type="entry name" value="ATP-grasp fold, B domain"/>
    <property type="match status" value="1"/>
</dbReference>
<keyword evidence="3" id="KW-0547">Nucleotide-binding</keyword>
<evidence type="ECO:0000256" key="1">
    <source>
        <dbReference type="ARBA" id="ARBA00022532"/>
    </source>
</evidence>
<dbReference type="InterPro" id="IPR003781">
    <property type="entry name" value="CoA-bd"/>
</dbReference>
<sequence>MSDRLSRLFAPRSVAIIGASGDPSRIGGRPIASMLAGGYKGTILPVNPNRPEVQGLTAYASVGDLPETPDVAIVAVPAKLVTETVQQLAARGTAGAIVFSSGFAEMDEEGAAEQDRMIAAANAHGMRVLGPNTLGLFDLRSGFYGSFTSVFEGGMPSVGRIGIASQSGAYCGHLVSVMRARGLGIAAGVMTGNEGDVTLGDAIGHMVTDDGIDVIAVYAEGINRGDSFVAALEAARQARKPVVVMKVGRSALGGAAAKSHTASIAGDDTVTSAVLAEFGAVQAHTTDQMLDIAQLATRRIYPVNNTLGVITVSGGAGVVVSDAAEELGLAMPEMPEDAQKRLKAILPYAAPRNPVDCTAQVLNDLSLMGQFSEAVVAEGGYTSILGFLTYTAGSPTLSPRLREQLRLLKDKHPDRLYVLSVVAGRDRIAEYEGDGFSVFEDPTRAVVAIDAMGRFGKGFARKPGQKPPSVPAISLPDATPTEAEAKRLLGQAGIKAAPEQVCTTPEEAAKAAAGFGYPVVMKIVSPDILHKTEIGGVLLDVGDEAAVKAGYATLIERARAHAPKARIEGVLVAKQLKGGVECILGIHRDPVFGPVAMVGLGGVFVEIVKDVAFRRCPFGIDVAEEMIGSLKGVSLLQGARGRPKADVTALAEMLSRLSVVAHQAGDTLQSVDLNPVIVLPEGEGAYAVDAVIEIGGGDGH</sequence>
<dbReference type="GO" id="GO:0046872">
    <property type="term" value="F:metal ion binding"/>
    <property type="evidence" value="ECO:0007669"/>
    <property type="project" value="InterPro"/>
</dbReference>
<dbReference type="AlphaFoldDB" id="A0A420WRS7"/>
<dbReference type="Pfam" id="PF13607">
    <property type="entry name" value="Succ_CoA_lig"/>
    <property type="match status" value="1"/>
</dbReference>
<evidence type="ECO:0000256" key="2">
    <source>
        <dbReference type="ARBA" id="ARBA00060888"/>
    </source>
</evidence>
<dbReference type="InterPro" id="IPR043938">
    <property type="entry name" value="Ligase_CoA_dom"/>
</dbReference>
<dbReference type="Gene3D" id="3.40.50.261">
    <property type="entry name" value="Succinyl-CoA synthetase domains"/>
    <property type="match status" value="2"/>
</dbReference>
<name>A0A420WRS7_9PROT</name>
<organism evidence="5 6">
    <name type="scientific">Oceanibaculum indicum</name>
    <dbReference type="NCBI Taxonomy" id="526216"/>
    <lineage>
        <taxon>Bacteria</taxon>
        <taxon>Pseudomonadati</taxon>
        <taxon>Pseudomonadota</taxon>
        <taxon>Alphaproteobacteria</taxon>
        <taxon>Rhodospirillales</taxon>
        <taxon>Oceanibaculaceae</taxon>
        <taxon>Oceanibaculum</taxon>
    </lineage>
</organism>
<comment type="similarity">
    <text evidence="2">In the N-terminal section; belongs to the acetate CoA ligase alpha subunit family.</text>
</comment>
<evidence type="ECO:0000313" key="6">
    <source>
        <dbReference type="Proteomes" id="UP000277424"/>
    </source>
</evidence>
<reference evidence="5 6" key="1">
    <citation type="submission" date="2018-10" db="EMBL/GenBank/DDBJ databases">
        <title>Comparative analysis of microorganisms from saline springs in Andes Mountain Range, Colombia.</title>
        <authorList>
            <person name="Rubin E."/>
        </authorList>
    </citation>
    <scope>NUCLEOTIDE SEQUENCE [LARGE SCALE GENOMIC DNA]</scope>
    <source>
        <strain evidence="5 6">USBA 36</strain>
    </source>
</reference>
<dbReference type="Pfam" id="PF13380">
    <property type="entry name" value="CoA_binding_2"/>
    <property type="match status" value="1"/>
</dbReference>
<dbReference type="Pfam" id="PF19045">
    <property type="entry name" value="Ligase_CoA_2"/>
    <property type="match status" value="1"/>
</dbReference>
<dbReference type="GO" id="GO:0006099">
    <property type="term" value="P:tricarboxylic acid cycle"/>
    <property type="evidence" value="ECO:0007669"/>
    <property type="project" value="UniProtKB-KW"/>
</dbReference>
<dbReference type="GO" id="GO:0043758">
    <property type="term" value="F:acetate-CoA ligase (ADP-forming) activity"/>
    <property type="evidence" value="ECO:0007669"/>
    <property type="project" value="InterPro"/>
</dbReference>
<dbReference type="SUPFAM" id="SSF51735">
    <property type="entry name" value="NAD(P)-binding Rossmann-fold domains"/>
    <property type="match status" value="1"/>
</dbReference>
<dbReference type="SUPFAM" id="SSF52210">
    <property type="entry name" value="Succinyl-CoA synthetase domains"/>
    <property type="match status" value="2"/>
</dbReference>
<feature type="domain" description="ATP-grasp" evidence="4">
    <location>
        <begin position="486"/>
        <end position="522"/>
    </location>
</feature>
<keyword evidence="1" id="KW-0816">Tricarboxylic acid cycle</keyword>
<dbReference type="SMART" id="SM00881">
    <property type="entry name" value="CoA_binding"/>
    <property type="match status" value="1"/>
</dbReference>
<dbReference type="InterPro" id="IPR036291">
    <property type="entry name" value="NAD(P)-bd_dom_sf"/>
</dbReference>
<dbReference type="PANTHER" id="PTHR42793:SF4">
    <property type="entry name" value="BLL6376 PROTEIN"/>
    <property type="match status" value="1"/>
</dbReference>
<evidence type="ECO:0000256" key="3">
    <source>
        <dbReference type="PROSITE-ProRule" id="PRU00409"/>
    </source>
</evidence>
<dbReference type="InterPro" id="IPR011761">
    <property type="entry name" value="ATP-grasp"/>
</dbReference>
<evidence type="ECO:0000259" key="4">
    <source>
        <dbReference type="PROSITE" id="PS50975"/>
    </source>
</evidence>
<dbReference type="GO" id="GO:0005524">
    <property type="term" value="F:ATP binding"/>
    <property type="evidence" value="ECO:0007669"/>
    <property type="project" value="UniProtKB-UniRule"/>
</dbReference>
<dbReference type="SUPFAM" id="SSF56059">
    <property type="entry name" value="Glutathione synthetase ATP-binding domain-like"/>
    <property type="match status" value="1"/>
</dbReference>
<evidence type="ECO:0000313" key="5">
    <source>
        <dbReference type="EMBL" id="RKQ73733.1"/>
    </source>
</evidence>
<dbReference type="RefSeq" id="WP_121218764.1">
    <property type="nucleotide sequence ID" value="NZ_RBIG01000001.1"/>
</dbReference>
<accession>A0A420WRS7</accession>
<dbReference type="InterPro" id="IPR013815">
    <property type="entry name" value="ATP_grasp_subdomain_1"/>
</dbReference>
<dbReference type="PANTHER" id="PTHR42793">
    <property type="entry name" value="COA BINDING DOMAIN CONTAINING PROTEIN"/>
    <property type="match status" value="1"/>
</dbReference>
<gene>
    <name evidence="5" type="ORF">BCL74_1524</name>
</gene>
<dbReference type="EMBL" id="RBIG01000001">
    <property type="protein sequence ID" value="RKQ73733.1"/>
    <property type="molecule type" value="Genomic_DNA"/>
</dbReference>
<dbReference type="Pfam" id="PF13549">
    <property type="entry name" value="ATP-grasp_5"/>
    <property type="match status" value="1"/>
</dbReference>
<dbReference type="FunFam" id="3.30.1490.20:FF:000020">
    <property type="entry name" value="Protein lysine acetyltransferase"/>
    <property type="match status" value="1"/>
</dbReference>
<keyword evidence="3" id="KW-0067">ATP-binding</keyword>
<dbReference type="Proteomes" id="UP000277424">
    <property type="component" value="Unassembled WGS sequence"/>
</dbReference>